<name>A0AAD5E979_UMBRA</name>
<keyword evidence="2" id="KW-1185">Reference proteome</keyword>
<evidence type="ECO:0000313" key="1">
    <source>
        <dbReference type="EMBL" id="KAI8578696.1"/>
    </source>
</evidence>
<dbReference type="Proteomes" id="UP001206595">
    <property type="component" value="Unassembled WGS sequence"/>
</dbReference>
<dbReference type="GeneID" id="75915204"/>
<evidence type="ECO:0000313" key="2">
    <source>
        <dbReference type="Proteomes" id="UP001206595"/>
    </source>
</evidence>
<dbReference type="AlphaFoldDB" id="A0AAD5E979"/>
<accession>A0AAD5E979</accession>
<gene>
    <name evidence="1" type="ORF">K450DRAFT_246087</name>
</gene>
<dbReference type="RefSeq" id="XP_051443700.1">
    <property type="nucleotide sequence ID" value="XM_051589859.1"/>
</dbReference>
<protein>
    <submittedName>
        <fullName evidence="1">Uncharacterized protein</fullName>
    </submittedName>
</protein>
<reference evidence="1" key="2">
    <citation type="journal article" date="2022" name="Proc. Natl. Acad. Sci. U.S.A.">
        <title>Diploid-dominant life cycles characterize the early evolution of Fungi.</title>
        <authorList>
            <person name="Amses K.R."/>
            <person name="Simmons D.R."/>
            <person name="Longcore J.E."/>
            <person name="Mondo S.J."/>
            <person name="Seto K."/>
            <person name="Jeronimo G.H."/>
            <person name="Bonds A.E."/>
            <person name="Quandt C.A."/>
            <person name="Davis W.J."/>
            <person name="Chang Y."/>
            <person name="Federici B.A."/>
            <person name="Kuo A."/>
            <person name="LaButti K."/>
            <person name="Pangilinan J."/>
            <person name="Andreopoulos W."/>
            <person name="Tritt A."/>
            <person name="Riley R."/>
            <person name="Hundley H."/>
            <person name="Johnson J."/>
            <person name="Lipzen A."/>
            <person name="Barry K."/>
            <person name="Lang B.F."/>
            <person name="Cuomo C.A."/>
            <person name="Buchler N.E."/>
            <person name="Grigoriev I.V."/>
            <person name="Spatafora J.W."/>
            <person name="Stajich J.E."/>
            <person name="James T.Y."/>
        </authorList>
    </citation>
    <scope>NUCLEOTIDE SEQUENCE</scope>
    <source>
        <strain evidence="1">AG</strain>
    </source>
</reference>
<dbReference type="EMBL" id="MU620927">
    <property type="protein sequence ID" value="KAI8578696.1"/>
    <property type="molecule type" value="Genomic_DNA"/>
</dbReference>
<proteinExistence type="predicted"/>
<organism evidence="1 2">
    <name type="scientific">Umbelopsis ramanniana AG</name>
    <dbReference type="NCBI Taxonomy" id="1314678"/>
    <lineage>
        <taxon>Eukaryota</taxon>
        <taxon>Fungi</taxon>
        <taxon>Fungi incertae sedis</taxon>
        <taxon>Mucoromycota</taxon>
        <taxon>Mucoromycotina</taxon>
        <taxon>Umbelopsidomycetes</taxon>
        <taxon>Umbelopsidales</taxon>
        <taxon>Umbelopsidaceae</taxon>
        <taxon>Umbelopsis</taxon>
    </lineage>
</organism>
<reference evidence="1" key="1">
    <citation type="submission" date="2021-06" db="EMBL/GenBank/DDBJ databases">
        <authorList>
            <consortium name="DOE Joint Genome Institute"/>
            <person name="Mondo S.J."/>
            <person name="Amses K.R."/>
            <person name="Simmons D.R."/>
            <person name="Longcore J.E."/>
            <person name="Seto K."/>
            <person name="Alves G.H."/>
            <person name="Bonds A.E."/>
            <person name="Quandt C.A."/>
            <person name="Davis W.J."/>
            <person name="Chang Y."/>
            <person name="Letcher P.M."/>
            <person name="Powell M.J."/>
            <person name="Kuo A."/>
            <person name="Labutti K."/>
            <person name="Pangilinan J."/>
            <person name="Andreopoulos W."/>
            <person name="Tritt A."/>
            <person name="Riley R."/>
            <person name="Hundley H."/>
            <person name="Johnson J."/>
            <person name="Lipzen A."/>
            <person name="Barry K."/>
            <person name="Berbee M.L."/>
            <person name="Buchler N.E."/>
            <person name="Grigoriev I.V."/>
            <person name="Spatafora J.W."/>
            <person name="Stajich J.E."/>
            <person name="James T.Y."/>
        </authorList>
    </citation>
    <scope>NUCLEOTIDE SEQUENCE</scope>
    <source>
        <strain evidence="1">AG</strain>
    </source>
</reference>
<comment type="caution">
    <text evidence="1">The sequence shown here is derived from an EMBL/GenBank/DDBJ whole genome shotgun (WGS) entry which is preliminary data.</text>
</comment>
<sequence>MNYQASQGTSHLCRIHKAKVKVDYFIPSEAQRQASISHALSLHNNALIQRVASVLILTTAYYGSTRLLVP</sequence>